<dbReference type="GO" id="GO:0005874">
    <property type="term" value="C:microtubule"/>
    <property type="evidence" value="ECO:0007669"/>
    <property type="project" value="UniProtKB-KW"/>
</dbReference>
<keyword evidence="10" id="KW-1185">Reference proteome</keyword>
<dbReference type="GO" id="GO:0003777">
    <property type="term" value="F:microtubule motor activity"/>
    <property type="evidence" value="ECO:0007669"/>
    <property type="project" value="InterPro"/>
</dbReference>
<dbReference type="Gene3D" id="2.60.40.4330">
    <property type="entry name" value="Kinesin-like protein Kif23, Arf6-interacting domain"/>
    <property type="match status" value="1"/>
</dbReference>
<evidence type="ECO:0000313" key="11">
    <source>
        <dbReference type="WBParaSite" id="EVEC_0000563201-mRNA-1"/>
    </source>
</evidence>
<dbReference type="GO" id="GO:0005634">
    <property type="term" value="C:nucleus"/>
    <property type="evidence" value="ECO:0007669"/>
    <property type="project" value="TreeGrafter"/>
</dbReference>
<keyword evidence="2 5" id="KW-0547">Nucleotide-binding</keyword>
<organism evidence="11">
    <name type="scientific">Enterobius vermicularis</name>
    <name type="common">Human pinworm</name>
    <dbReference type="NCBI Taxonomy" id="51028"/>
    <lineage>
        <taxon>Eukaryota</taxon>
        <taxon>Metazoa</taxon>
        <taxon>Ecdysozoa</taxon>
        <taxon>Nematoda</taxon>
        <taxon>Chromadorea</taxon>
        <taxon>Rhabditida</taxon>
        <taxon>Spirurina</taxon>
        <taxon>Oxyuridomorpha</taxon>
        <taxon>Oxyuroidea</taxon>
        <taxon>Oxyuridae</taxon>
        <taxon>Enterobius</taxon>
    </lineage>
</organism>
<reference evidence="9 10" key="2">
    <citation type="submission" date="2018-10" db="EMBL/GenBank/DDBJ databases">
        <authorList>
            <consortium name="Pathogen Informatics"/>
        </authorList>
    </citation>
    <scope>NUCLEOTIDE SEQUENCE [LARGE SCALE GENOMIC DNA]</scope>
</reference>
<evidence type="ECO:0000313" key="9">
    <source>
        <dbReference type="EMBL" id="VDD90492.1"/>
    </source>
</evidence>
<dbReference type="AlphaFoldDB" id="A0A0N4V5W3"/>
<dbReference type="PROSITE" id="PS00411">
    <property type="entry name" value="KINESIN_MOTOR_1"/>
    <property type="match status" value="1"/>
</dbReference>
<dbReference type="SUPFAM" id="SSF52540">
    <property type="entry name" value="P-loop containing nucleoside triphosphate hydrolases"/>
    <property type="match status" value="1"/>
</dbReference>
<keyword evidence="6" id="KW-0493">Microtubule</keyword>
<dbReference type="InterPro" id="IPR038105">
    <property type="entry name" value="Kif23_Arf-bd_sf"/>
</dbReference>
<dbReference type="PANTHER" id="PTHR24115">
    <property type="entry name" value="KINESIN-RELATED"/>
    <property type="match status" value="1"/>
</dbReference>
<dbReference type="GO" id="GO:0005524">
    <property type="term" value="F:ATP binding"/>
    <property type="evidence" value="ECO:0007669"/>
    <property type="project" value="UniProtKB-UniRule"/>
</dbReference>
<comment type="similarity">
    <text evidence="5 6">Belongs to the TRAFAC class myosin-kinesin ATPase superfamily. Kinesin family.</text>
</comment>
<accession>A0A0N4V5W3</accession>
<feature type="compositionally biased region" description="Basic and acidic residues" evidence="7">
    <location>
        <begin position="571"/>
        <end position="606"/>
    </location>
</feature>
<evidence type="ECO:0000256" key="7">
    <source>
        <dbReference type="SAM" id="MobiDB-lite"/>
    </source>
</evidence>
<sequence>MASRKRAATPARRNAKRVDDREAVEVLCRLRPYDGTDGCTSILDCEHVMLTPPTSACQRNGQSPQQTTYKFSYVFDESDDQMEVFQKAGLDLVENLIRGRNSLLFTYGVTGSGKTYTMNGGNNDETAGVLPRILEVIFKSLPNRADKCVFAPDGRNGFEVREEFDAALARRRVGVQNENRPNEAKLFRGHKRVHGANMDMLCAIFVSYIEVYNDVCYDLLDDLITNRDGNRVMASKDLRLGVNNIMYVDNVTEVEVDSREEALDLFLKGQEKRRVGDTLLNKQSSRSHSIFNIRMVAAPSRADLDYPESDPNRIHVSQLSLVDLAGSERSKRTRNEGVRLVESGKINQSLLVLRQCFEKLRENQRGVGAQSQVPYRESKITHLFKNFFEGSGKVRMIICVNPKPEDYAENLGVMSFAELSQSIEVVTNDGFVMPVTDGFPISRSEYRKWTNEIEPYIAKPASMSLFPAPPSLELSGPNDVAAIARIRTHYQNVLQIRASLQEQLEEKEKSFEAMLRRALCVVDVLTLRLKEVEDERDEMDRELCRVTGQLRKSKRENQALSKRIARYEAEENEKANVEEEQRRREELRQEKLQKSEKTLHQIRELFENPPPRARGKRTISAESVNTMGCSTSNENIPHSAIKPSLKNVAMATPGRNIYPPLNEQEGCSHVSRRMGPNVAARTGFYNSRHTRRSKSANSRVIDHQPRNRIPEGRYFKADLPRETKSTTKVEMADLKKSCEYVLTHQEVDTEGNLTTQLVKGKCIPTAGGGTAVQFTDVERLSQESPSNKP</sequence>
<evidence type="ECO:0000256" key="1">
    <source>
        <dbReference type="ARBA" id="ARBA00004245"/>
    </source>
</evidence>
<evidence type="ECO:0000256" key="2">
    <source>
        <dbReference type="ARBA" id="ARBA00022741"/>
    </source>
</evidence>
<feature type="binding site" evidence="5">
    <location>
        <begin position="108"/>
        <end position="115"/>
    </location>
    <ligand>
        <name>ATP</name>
        <dbReference type="ChEBI" id="CHEBI:30616"/>
    </ligand>
</feature>
<dbReference type="InterPro" id="IPR019821">
    <property type="entry name" value="Kinesin_motor_CS"/>
</dbReference>
<dbReference type="GO" id="GO:0008017">
    <property type="term" value="F:microtubule binding"/>
    <property type="evidence" value="ECO:0007669"/>
    <property type="project" value="InterPro"/>
</dbReference>
<dbReference type="InterPro" id="IPR032384">
    <property type="entry name" value="Kif23_Arf-bd"/>
</dbReference>
<dbReference type="SMART" id="SM00129">
    <property type="entry name" value="KISc"/>
    <property type="match status" value="1"/>
</dbReference>
<dbReference type="Gene3D" id="3.40.850.10">
    <property type="entry name" value="Kinesin motor domain"/>
    <property type="match status" value="1"/>
</dbReference>
<evidence type="ECO:0000256" key="3">
    <source>
        <dbReference type="ARBA" id="ARBA00022840"/>
    </source>
</evidence>
<dbReference type="PRINTS" id="PR00380">
    <property type="entry name" value="KINESINHEAVY"/>
</dbReference>
<dbReference type="GO" id="GO:0016887">
    <property type="term" value="F:ATP hydrolysis activity"/>
    <property type="evidence" value="ECO:0007669"/>
    <property type="project" value="TreeGrafter"/>
</dbReference>
<name>A0A0N4V5W3_ENTVE</name>
<dbReference type="PANTHER" id="PTHR24115:SF600">
    <property type="entry name" value="KINESIN-LIKE PROTEIN KIF23"/>
    <property type="match status" value="1"/>
</dbReference>
<dbReference type="STRING" id="51028.A0A0N4V5W3"/>
<comment type="subcellular location">
    <subcellularLocation>
        <location evidence="1">Cytoplasm</location>
        <location evidence="1">Cytoskeleton</location>
    </subcellularLocation>
</comment>
<keyword evidence="3 5" id="KW-0067">ATP-binding</keyword>
<evidence type="ECO:0000256" key="5">
    <source>
        <dbReference type="PROSITE-ProRule" id="PRU00283"/>
    </source>
</evidence>
<dbReference type="Pfam" id="PF00225">
    <property type="entry name" value="Kinesin"/>
    <property type="match status" value="1"/>
</dbReference>
<evidence type="ECO:0000256" key="4">
    <source>
        <dbReference type="ARBA" id="ARBA00023212"/>
    </source>
</evidence>
<protein>
    <recommendedName>
        <fullName evidence="6">Kinesin-like protein</fullName>
    </recommendedName>
</protein>
<feature type="domain" description="Kinesin motor" evidence="8">
    <location>
        <begin position="23"/>
        <end position="423"/>
    </location>
</feature>
<evidence type="ECO:0000256" key="6">
    <source>
        <dbReference type="RuleBase" id="RU000394"/>
    </source>
</evidence>
<dbReference type="Pfam" id="PF16540">
    <property type="entry name" value="MKLP1_Arf_bdg"/>
    <property type="match status" value="1"/>
</dbReference>
<gene>
    <name evidence="9" type="ORF">EVEC_LOCUS5243</name>
</gene>
<dbReference type="OrthoDB" id="2403182at2759"/>
<feature type="region of interest" description="Disordered" evidence="7">
    <location>
        <begin position="571"/>
        <end position="618"/>
    </location>
</feature>
<dbReference type="WBParaSite" id="EVEC_0000563201-mRNA-1">
    <property type="protein sequence ID" value="EVEC_0000563201-mRNA-1"/>
    <property type="gene ID" value="EVEC_0000563201"/>
</dbReference>
<keyword evidence="4" id="KW-0206">Cytoskeleton</keyword>
<reference evidence="11" key="1">
    <citation type="submission" date="2017-02" db="UniProtKB">
        <authorList>
            <consortium name="WormBaseParasite"/>
        </authorList>
    </citation>
    <scope>IDENTIFICATION</scope>
</reference>
<dbReference type="PROSITE" id="PS50067">
    <property type="entry name" value="KINESIN_MOTOR_2"/>
    <property type="match status" value="1"/>
</dbReference>
<evidence type="ECO:0000313" key="10">
    <source>
        <dbReference type="Proteomes" id="UP000274131"/>
    </source>
</evidence>
<keyword evidence="4" id="KW-0963">Cytoplasm</keyword>
<evidence type="ECO:0000259" key="8">
    <source>
        <dbReference type="PROSITE" id="PS50067"/>
    </source>
</evidence>
<keyword evidence="5 6" id="KW-0505">Motor protein</keyword>
<dbReference type="GO" id="GO:0007018">
    <property type="term" value="P:microtubule-based movement"/>
    <property type="evidence" value="ECO:0007669"/>
    <property type="project" value="InterPro"/>
</dbReference>
<dbReference type="InterPro" id="IPR036961">
    <property type="entry name" value="Kinesin_motor_dom_sf"/>
</dbReference>
<dbReference type="EMBL" id="UXUI01008100">
    <property type="protein sequence ID" value="VDD90492.1"/>
    <property type="molecule type" value="Genomic_DNA"/>
</dbReference>
<dbReference type="GO" id="GO:0005871">
    <property type="term" value="C:kinesin complex"/>
    <property type="evidence" value="ECO:0007669"/>
    <property type="project" value="TreeGrafter"/>
</dbReference>
<proteinExistence type="inferred from homology"/>
<dbReference type="InterPro" id="IPR027417">
    <property type="entry name" value="P-loop_NTPase"/>
</dbReference>
<dbReference type="InterPro" id="IPR027640">
    <property type="entry name" value="Kinesin-like_fam"/>
</dbReference>
<dbReference type="GO" id="GO:0051256">
    <property type="term" value="P:mitotic spindle midzone assembly"/>
    <property type="evidence" value="ECO:0007669"/>
    <property type="project" value="TreeGrafter"/>
</dbReference>
<dbReference type="Proteomes" id="UP000274131">
    <property type="component" value="Unassembled WGS sequence"/>
</dbReference>
<dbReference type="InterPro" id="IPR001752">
    <property type="entry name" value="Kinesin_motor_dom"/>
</dbReference>